<organism evidence="2 3">
    <name type="scientific">Colletotrichum spaethianum</name>
    <dbReference type="NCBI Taxonomy" id="700344"/>
    <lineage>
        <taxon>Eukaryota</taxon>
        <taxon>Fungi</taxon>
        <taxon>Dikarya</taxon>
        <taxon>Ascomycota</taxon>
        <taxon>Pezizomycotina</taxon>
        <taxon>Sordariomycetes</taxon>
        <taxon>Hypocreomycetidae</taxon>
        <taxon>Glomerellales</taxon>
        <taxon>Glomerellaceae</taxon>
        <taxon>Colletotrichum</taxon>
        <taxon>Colletotrichum spaethianum species complex</taxon>
    </lineage>
</organism>
<evidence type="ECO:0000313" key="3">
    <source>
        <dbReference type="Proteomes" id="UP001055115"/>
    </source>
</evidence>
<evidence type="ECO:0000313" key="2">
    <source>
        <dbReference type="EMBL" id="GKT51925.1"/>
    </source>
</evidence>
<feature type="compositionally biased region" description="Low complexity" evidence="1">
    <location>
        <begin position="22"/>
        <end position="32"/>
    </location>
</feature>
<keyword evidence="3" id="KW-1185">Reference proteome</keyword>
<gene>
    <name evidence="2" type="ORF">ColSpa_12106</name>
</gene>
<protein>
    <submittedName>
        <fullName evidence="2">Uncharacterized protein</fullName>
    </submittedName>
</protein>
<sequence>MLGWAMGGFAGHSLHRWAPVAAPAPAEAASGAKKQHCSRGSVGWEGIGDHEFEKRNGKARWDRKTTCRYNPVQCSAQQGPAAVTLLPVPEATGWC</sequence>
<evidence type="ECO:0000256" key="1">
    <source>
        <dbReference type="SAM" id="MobiDB-lite"/>
    </source>
</evidence>
<comment type="caution">
    <text evidence="2">The sequence shown here is derived from an EMBL/GenBank/DDBJ whole genome shotgun (WGS) entry which is preliminary data.</text>
</comment>
<dbReference type="Proteomes" id="UP001055115">
    <property type="component" value="Unassembled WGS sequence"/>
</dbReference>
<dbReference type="AlphaFoldDB" id="A0AA37PH52"/>
<dbReference type="GeneID" id="73332908"/>
<name>A0AA37PH52_9PEZI</name>
<dbReference type="RefSeq" id="XP_049134275.1">
    <property type="nucleotide sequence ID" value="XM_049278318.1"/>
</dbReference>
<accession>A0AA37PH52</accession>
<feature type="region of interest" description="Disordered" evidence="1">
    <location>
        <begin position="22"/>
        <end position="49"/>
    </location>
</feature>
<reference evidence="2 3" key="1">
    <citation type="submission" date="2022-03" db="EMBL/GenBank/DDBJ databases">
        <title>Genome data of Colletotrichum spp.</title>
        <authorList>
            <person name="Utami Y.D."/>
            <person name="Hiruma K."/>
        </authorList>
    </citation>
    <scope>NUCLEOTIDE SEQUENCE [LARGE SCALE GENOMIC DNA]</scope>
    <source>
        <strain evidence="2 3">MAFF 239500</strain>
    </source>
</reference>
<proteinExistence type="predicted"/>
<dbReference type="EMBL" id="BQXU01000056">
    <property type="protein sequence ID" value="GKT51925.1"/>
    <property type="molecule type" value="Genomic_DNA"/>
</dbReference>